<keyword evidence="3" id="KW-1185">Reference proteome</keyword>
<organism evidence="2 3">
    <name type="scientific">Cercophora scortea</name>
    <dbReference type="NCBI Taxonomy" id="314031"/>
    <lineage>
        <taxon>Eukaryota</taxon>
        <taxon>Fungi</taxon>
        <taxon>Dikarya</taxon>
        <taxon>Ascomycota</taxon>
        <taxon>Pezizomycotina</taxon>
        <taxon>Sordariomycetes</taxon>
        <taxon>Sordariomycetidae</taxon>
        <taxon>Sordariales</taxon>
        <taxon>Lasiosphaeriaceae</taxon>
        <taxon>Cercophora</taxon>
    </lineage>
</organism>
<protein>
    <recommendedName>
        <fullName evidence="4">Secreted protein</fullName>
    </recommendedName>
</protein>
<proteinExistence type="predicted"/>
<dbReference type="AlphaFoldDB" id="A0AAE0IYP5"/>
<dbReference type="Proteomes" id="UP001286456">
    <property type="component" value="Unassembled WGS sequence"/>
</dbReference>
<evidence type="ECO:0008006" key="4">
    <source>
        <dbReference type="Google" id="ProtNLM"/>
    </source>
</evidence>
<name>A0AAE0IYP5_9PEZI</name>
<accession>A0AAE0IYP5</accession>
<evidence type="ECO:0000256" key="1">
    <source>
        <dbReference type="SAM" id="SignalP"/>
    </source>
</evidence>
<feature type="signal peptide" evidence="1">
    <location>
        <begin position="1"/>
        <end position="24"/>
    </location>
</feature>
<dbReference type="EMBL" id="JAUEPO010000002">
    <property type="protein sequence ID" value="KAK3333669.1"/>
    <property type="molecule type" value="Genomic_DNA"/>
</dbReference>
<sequence>MMEWQVSFFFFFLVLFWLLGKEDTVQWKMVWFSSWVGYQSHVGSMRACALRTTLDQRFARSRKAPWVGETQRRDMLLLLPRVFPSFHPGERGWWSWWRKKKKTGSSAQQAFARACEKAMDPLHAVGSFSVLPTARLSRNSVWVWSALRKPGLLRIHLHVKNGLRGREHVKGYRYTAEA</sequence>
<reference evidence="2" key="1">
    <citation type="journal article" date="2023" name="Mol. Phylogenet. Evol.">
        <title>Genome-scale phylogeny and comparative genomics of the fungal order Sordariales.</title>
        <authorList>
            <person name="Hensen N."/>
            <person name="Bonometti L."/>
            <person name="Westerberg I."/>
            <person name="Brannstrom I.O."/>
            <person name="Guillou S."/>
            <person name="Cros-Aarteil S."/>
            <person name="Calhoun S."/>
            <person name="Haridas S."/>
            <person name="Kuo A."/>
            <person name="Mondo S."/>
            <person name="Pangilinan J."/>
            <person name="Riley R."/>
            <person name="LaButti K."/>
            <person name="Andreopoulos B."/>
            <person name="Lipzen A."/>
            <person name="Chen C."/>
            <person name="Yan M."/>
            <person name="Daum C."/>
            <person name="Ng V."/>
            <person name="Clum A."/>
            <person name="Steindorff A."/>
            <person name="Ohm R.A."/>
            <person name="Martin F."/>
            <person name="Silar P."/>
            <person name="Natvig D.O."/>
            <person name="Lalanne C."/>
            <person name="Gautier V."/>
            <person name="Ament-Velasquez S.L."/>
            <person name="Kruys A."/>
            <person name="Hutchinson M.I."/>
            <person name="Powell A.J."/>
            <person name="Barry K."/>
            <person name="Miller A.N."/>
            <person name="Grigoriev I.V."/>
            <person name="Debuchy R."/>
            <person name="Gladieux P."/>
            <person name="Hiltunen Thoren M."/>
            <person name="Johannesson H."/>
        </authorList>
    </citation>
    <scope>NUCLEOTIDE SEQUENCE</scope>
    <source>
        <strain evidence="2">SMH4131-1</strain>
    </source>
</reference>
<gene>
    <name evidence="2" type="ORF">B0T19DRAFT_418786</name>
</gene>
<reference evidence="2" key="2">
    <citation type="submission" date="2023-06" db="EMBL/GenBank/DDBJ databases">
        <authorList>
            <consortium name="Lawrence Berkeley National Laboratory"/>
            <person name="Haridas S."/>
            <person name="Hensen N."/>
            <person name="Bonometti L."/>
            <person name="Westerberg I."/>
            <person name="Brannstrom I.O."/>
            <person name="Guillou S."/>
            <person name="Cros-Aarteil S."/>
            <person name="Calhoun S."/>
            <person name="Kuo A."/>
            <person name="Mondo S."/>
            <person name="Pangilinan J."/>
            <person name="Riley R."/>
            <person name="Labutti K."/>
            <person name="Andreopoulos B."/>
            <person name="Lipzen A."/>
            <person name="Chen C."/>
            <person name="Yanf M."/>
            <person name="Daum C."/>
            <person name="Ng V."/>
            <person name="Clum A."/>
            <person name="Steindorff A."/>
            <person name="Ohm R."/>
            <person name="Martin F."/>
            <person name="Silar P."/>
            <person name="Natvig D."/>
            <person name="Lalanne C."/>
            <person name="Gautier V."/>
            <person name="Ament-Velasquez S.L."/>
            <person name="Kruys A."/>
            <person name="Hutchinson M.I."/>
            <person name="Powell A.J."/>
            <person name="Barry K."/>
            <person name="Miller A.N."/>
            <person name="Grigoriev I.V."/>
            <person name="Debuchy R."/>
            <person name="Gladieux P."/>
            <person name="Thoren M.H."/>
            <person name="Johannesson H."/>
        </authorList>
    </citation>
    <scope>NUCLEOTIDE SEQUENCE</scope>
    <source>
        <strain evidence="2">SMH4131-1</strain>
    </source>
</reference>
<keyword evidence="1" id="KW-0732">Signal</keyword>
<evidence type="ECO:0000313" key="3">
    <source>
        <dbReference type="Proteomes" id="UP001286456"/>
    </source>
</evidence>
<feature type="chain" id="PRO_5042165982" description="Secreted protein" evidence="1">
    <location>
        <begin position="25"/>
        <end position="178"/>
    </location>
</feature>
<comment type="caution">
    <text evidence="2">The sequence shown here is derived from an EMBL/GenBank/DDBJ whole genome shotgun (WGS) entry which is preliminary data.</text>
</comment>
<evidence type="ECO:0000313" key="2">
    <source>
        <dbReference type="EMBL" id="KAK3333669.1"/>
    </source>
</evidence>